<feature type="region of interest" description="Disordered" evidence="1">
    <location>
        <begin position="702"/>
        <end position="815"/>
    </location>
</feature>
<feature type="region of interest" description="Disordered" evidence="1">
    <location>
        <begin position="450"/>
        <end position="541"/>
    </location>
</feature>
<organism evidence="2 3">
    <name type="scientific">Conger conger</name>
    <name type="common">Conger eel</name>
    <name type="synonym">Muraena conger</name>
    <dbReference type="NCBI Taxonomy" id="82655"/>
    <lineage>
        <taxon>Eukaryota</taxon>
        <taxon>Metazoa</taxon>
        <taxon>Chordata</taxon>
        <taxon>Craniata</taxon>
        <taxon>Vertebrata</taxon>
        <taxon>Euteleostomi</taxon>
        <taxon>Actinopterygii</taxon>
        <taxon>Neopterygii</taxon>
        <taxon>Teleostei</taxon>
        <taxon>Anguilliformes</taxon>
        <taxon>Congridae</taxon>
        <taxon>Conger</taxon>
    </lineage>
</organism>
<evidence type="ECO:0008006" key="4">
    <source>
        <dbReference type="Google" id="ProtNLM"/>
    </source>
</evidence>
<feature type="compositionally biased region" description="Basic and acidic residues" evidence="1">
    <location>
        <begin position="377"/>
        <end position="389"/>
    </location>
</feature>
<evidence type="ECO:0000256" key="1">
    <source>
        <dbReference type="SAM" id="MobiDB-lite"/>
    </source>
</evidence>
<proteinExistence type="predicted"/>
<feature type="compositionally biased region" description="Basic residues" evidence="1">
    <location>
        <begin position="710"/>
        <end position="724"/>
    </location>
</feature>
<feature type="region of interest" description="Disordered" evidence="1">
    <location>
        <begin position="328"/>
        <end position="389"/>
    </location>
</feature>
<sequence length="1017" mass="110677">MHLPEATANGLNPNLMVTGGPPLVSSGRWPPDPASHLVSHPWMPRPSAPSMWPYGLGPPSLHQGLPPGYPQTLPGSIPPPYQFARDPQSGQLLVIPTEHLPHYAAELMERSPPLWPSLYPSASSSLQHAQELHLLSQQQLLRQQELLMIQQQAAQVMELQRSAQLAERLKASEHRAEMEEKAAKRSADGGKHGVSARPGPALHSRKPAPPRTPTPTAAYSKALTPLPSPPKTEKSLPVRSYSHPSTPAPRLPSPASAPPPLAAPIPPKEECVDVCENKELDLQNHVSAPLQALYPEIPPGYPYPSLTAPFGSHYPYLLQPAAAADADGLAPDVPLPAETPERSAAPADVKPRRLRSPAAAGPPRPRGEHPTLSGPAVKEEPGLEEVREHPNDPAARLAEMPAPARSCQGEFETGRRSVVVPTPVEGPTVDELADGGRVKLEETALLNCRAPYQGPDADTALPETEPPILEGSTGPEGLTYHPSACSDEPQALVDPASPEPEETEPELDSEQPLEEALEVSEPAPETPSPPPHGLPGLSVTDVALDDPMAGMIALVAASELPQACLLPGSPSDLTPLGCSGLEGMTLLGEVAELELERQHSALLIAGPCGLETLLLASRQVLLEELQRPVVTIRLPRELNPNRRYSWMQKKEEPLFSKSALEGMDMLEVDYRMRLAELQRRYKDRQRELAKLQRRREREEKLLLEESSRASARRGPGRPRKRKHSLAAPSPPAGKLDTRNARFSKSLPLSEDSEAGEILRKRFRGPSLEEDEDMDGAMKVKRKNKQWGDREASSSFSQEMPMKSNKKRRVSEQEQLASKLDRALSLTKLGKLHRSPFQYTEGHYGRATPGSGSCGKFSALREMELKAKAGKQSLSKGLGLFQKSSKGGKNKMAAKTKNMEPCMNVKGQQKALYSPVRSEVSSYSNNTDTEEEEEEEEEEELMEGWPPRPALSRTGARSLRPALCSKASNKSWPLSKRGGASGGLHPQRALGRTTHKHFGLLLREAGASSSEDSFDQGY</sequence>
<dbReference type="InterPro" id="IPR052429">
    <property type="entry name" value="BAH_domain_protein"/>
</dbReference>
<dbReference type="Proteomes" id="UP001152803">
    <property type="component" value="Unassembled WGS sequence"/>
</dbReference>
<dbReference type="PANTHER" id="PTHR12505">
    <property type="entry name" value="PHD FINGER TRANSCRIPTION FACTOR"/>
    <property type="match status" value="1"/>
</dbReference>
<reference evidence="2" key="1">
    <citation type="journal article" date="2023" name="Science">
        <title>Genome structures resolve the early diversification of teleost fishes.</title>
        <authorList>
            <person name="Parey E."/>
            <person name="Louis A."/>
            <person name="Montfort J."/>
            <person name="Bouchez O."/>
            <person name="Roques C."/>
            <person name="Iampietro C."/>
            <person name="Lluch J."/>
            <person name="Castinel A."/>
            <person name="Donnadieu C."/>
            <person name="Desvignes T."/>
            <person name="Floi Bucao C."/>
            <person name="Jouanno E."/>
            <person name="Wen M."/>
            <person name="Mejri S."/>
            <person name="Dirks R."/>
            <person name="Jansen H."/>
            <person name="Henkel C."/>
            <person name="Chen W.J."/>
            <person name="Zahm M."/>
            <person name="Cabau C."/>
            <person name="Klopp C."/>
            <person name="Thompson A.W."/>
            <person name="Robinson-Rechavi M."/>
            <person name="Braasch I."/>
            <person name="Lecointre G."/>
            <person name="Bobe J."/>
            <person name="Postlethwait J.H."/>
            <person name="Berthelot C."/>
            <person name="Roest Crollius H."/>
            <person name="Guiguen Y."/>
        </authorList>
    </citation>
    <scope>NUCLEOTIDE SEQUENCE</scope>
    <source>
        <strain evidence="2">Concon-B</strain>
    </source>
</reference>
<evidence type="ECO:0000313" key="3">
    <source>
        <dbReference type="Proteomes" id="UP001152803"/>
    </source>
</evidence>
<feature type="compositionally biased region" description="Basic and acidic residues" evidence="1">
    <location>
        <begin position="168"/>
        <end position="191"/>
    </location>
</feature>
<evidence type="ECO:0000313" key="2">
    <source>
        <dbReference type="EMBL" id="KAJ8253792.1"/>
    </source>
</evidence>
<gene>
    <name evidence="2" type="ORF">COCON_G00204040</name>
</gene>
<dbReference type="EMBL" id="JAFJMO010000016">
    <property type="protein sequence ID" value="KAJ8253792.1"/>
    <property type="molecule type" value="Genomic_DNA"/>
</dbReference>
<feature type="compositionally biased region" description="Acidic residues" evidence="1">
    <location>
        <begin position="499"/>
        <end position="518"/>
    </location>
</feature>
<keyword evidence="3" id="KW-1185">Reference proteome</keyword>
<feature type="compositionally biased region" description="Pro residues" evidence="1">
    <location>
        <begin position="246"/>
        <end position="265"/>
    </location>
</feature>
<feature type="compositionally biased region" description="Acidic residues" evidence="1">
    <location>
        <begin position="927"/>
        <end position="941"/>
    </location>
</feature>
<dbReference type="AlphaFoldDB" id="A0A9Q1HPA9"/>
<comment type="caution">
    <text evidence="2">The sequence shown here is derived from an EMBL/GenBank/DDBJ whole genome shotgun (WGS) entry which is preliminary data.</text>
</comment>
<dbReference type="PANTHER" id="PTHR12505:SF21">
    <property type="entry name" value="TRINUCLEOTIDE REPEAT-CONTAINING GENE 18 PROTEIN"/>
    <property type="match status" value="1"/>
</dbReference>
<feature type="region of interest" description="Disordered" evidence="1">
    <location>
        <begin position="879"/>
        <end position="987"/>
    </location>
</feature>
<name>A0A9Q1HPA9_CONCO</name>
<protein>
    <recommendedName>
        <fullName evidence="4">Trinucleotide repeat-containing gene 18 protein</fullName>
    </recommendedName>
</protein>
<accession>A0A9Q1HPA9</accession>
<feature type="region of interest" description="Disordered" evidence="1">
    <location>
        <begin position="168"/>
        <end position="265"/>
    </location>
</feature>
<feature type="compositionally biased region" description="Pro residues" evidence="1">
    <location>
        <begin position="524"/>
        <end position="533"/>
    </location>
</feature>
<dbReference type="OrthoDB" id="8958825at2759"/>